<dbReference type="PANTHER" id="PTHR30290">
    <property type="entry name" value="PERIPLASMIC BINDING COMPONENT OF ABC TRANSPORTER"/>
    <property type="match status" value="1"/>
</dbReference>
<gene>
    <name evidence="6" type="ORF">FJZ47_03425</name>
</gene>
<comment type="caution">
    <text evidence="6">The sequence shown here is derived from an EMBL/GenBank/DDBJ whole genome shotgun (WGS) entry which is preliminary data.</text>
</comment>
<comment type="similarity">
    <text evidence="1">Belongs to the bacterial solute-binding protein 5 family.</text>
</comment>
<dbReference type="InterPro" id="IPR000914">
    <property type="entry name" value="SBP_5_dom"/>
</dbReference>
<evidence type="ECO:0000313" key="7">
    <source>
        <dbReference type="Proteomes" id="UP000712673"/>
    </source>
</evidence>
<dbReference type="Gene3D" id="3.10.105.10">
    <property type="entry name" value="Dipeptide-binding Protein, Domain 3"/>
    <property type="match status" value="1"/>
</dbReference>
<organism evidence="6 7">
    <name type="scientific">Tectimicrobiota bacterium</name>
    <dbReference type="NCBI Taxonomy" id="2528274"/>
    <lineage>
        <taxon>Bacteria</taxon>
        <taxon>Pseudomonadati</taxon>
        <taxon>Nitrospinota/Tectimicrobiota group</taxon>
        <taxon>Candidatus Tectimicrobiota</taxon>
    </lineage>
</organism>
<proteinExistence type="inferred from homology"/>
<dbReference type="CDD" id="cd00995">
    <property type="entry name" value="PBP2_NikA_DppA_OppA_like"/>
    <property type="match status" value="1"/>
</dbReference>
<dbReference type="GO" id="GO:0015833">
    <property type="term" value="P:peptide transport"/>
    <property type="evidence" value="ECO:0007669"/>
    <property type="project" value="TreeGrafter"/>
</dbReference>
<evidence type="ECO:0000259" key="5">
    <source>
        <dbReference type="Pfam" id="PF00496"/>
    </source>
</evidence>
<evidence type="ECO:0000256" key="4">
    <source>
        <dbReference type="SAM" id="MobiDB-lite"/>
    </source>
</evidence>
<dbReference type="Pfam" id="PF00496">
    <property type="entry name" value="SBP_bac_5"/>
    <property type="match status" value="1"/>
</dbReference>
<dbReference type="PANTHER" id="PTHR30290:SF9">
    <property type="entry name" value="OLIGOPEPTIDE-BINDING PROTEIN APPA"/>
    <property type="match status" value="1"/>
</dbReference>
<keyword evidence="3" id="KW-0732">Signal</keyword>
<evidence type="ECO:0000313" key="6">
    <source>
        <dbReference type="EMBL" id="MBM3222841.1"/>
    </source>
</evidence>
<dbReference type="Gene3D" id="3.40.190.10">
    <property type="entry name" value="Periplasmic binding protein-like II"/>
    <property type="match status" value="1"/>
</dbReference>
<dbReference type="GO" id="GO:0043190">
    <property type="term" value="C:ATP-binding cassette (ABC) transporter complex"/>
    <property type="evidence" value="ECO:0007669"/>
    <property type="project" value="InterPro"/>
</dbReference>
<protein>
    <submittedName>
        <fullName evidence="6">ABC transporter substrate-binding protein</fullName>
    </submittedName>
</protein>
<dbReference type="AlphaFoldDB" id="A0A938B194"/>
<dbReference type="PIRSF" id="PIRSF002741">
    <property type="entry name" value="MppA"/>
    <property type="match status" value="1"/>
</dbReference>
<reference evidence="6" key="1">
    <citation type="submission" date="2019-03" db="EMBL/GenBank/DDBJ databases">
        <title>Lake Tanganyika Metagenome-Assembled Genomes (MAGs).</title>
        <authorList>
            <person name="Tran P."/>
        </authorList>
    </citation>
    <scope>NUCLEOTIDE SEQUENCE</scope>
    <source>
        <strain evidence="6">K_DeepCast_65m_m2_066</strain>
    </source>
</reference>
<accession>A0A938B194</accession>
<dbReference type="Proteomes" id="UP000712673">
    <property type="component" value="Unassembled WGS sequence"/>
</dbReference>
<sequence>MACHFHLGGRLMLHEHTGTPIFNRRTFLATASAALAGAALGGGLTPNSEAAKRHAQRGGTLEFGTRNDPGGLDSHRQNQNHASNATALMYTGLTDIDWHGNIVPGIAESWEPNKELTAWVFKLRKGVLFHNGREVDAEAVKLNLDRIKDPSIGSDWHRGAIDTIARVEVVDKYTVRIHSHVPDVTIPSSVMHYPTNLQAPDNFDKAAEHPIGTGPFKFVSWTRFNETRLKRFENYWETDAEGNHLPYLDELIAKPKKEDSVRLTALRTGQVQLIDSMAYADVERFKQAAGDKYTIWPTHAGGFFVAFNFRRGPFQDKRLRTAAAHAIDRQAIHHAVFYGQGEMLDQPFPRGNPWHIESRSLEYDPDKAKTLLKQARAVGTEVKIVCNTTVTAHREAMQVIQEQWNSVGFKAAVQPLDTVPFTQARKQGDFDGLINGHTYRFDPDDFFGRNLHSKSEYTHVLSGWENARVDQLLEEAKRITDAAKRKALYTEVWSIVNVELPQFHLHEMTVIAAALKTVQGYKPASMGAYGYKDGGMRTTYMKA</sequence>
<evidence type="ECO:0000256" key="3">
    <source>
        <dbReference type="ARBA" id="ARBA00022729"/>
    </source>
</evidence>
<feature type="domain" description="Solute-binding protein family 5" evidence="5">
    <location>
        <begin position="101"/>
        <end position="454"/>
    </location>
</feature>
<keyword evidence="2" id="KW-0813">Transport</keyword>
<evidence type="ECO:0000256" key="1">
    <source>
        <dbReference type="ARBA" id="ARBA00005695"/>
    </source>
</evidence>
<dbReference type="InterPro" id="IPR006311">
    <property type="entry name" value="TAT_signal"/>
</dbReference>
<feature type="region of interest" description="Disordered" evidence="4">
    <location>
        <begin position="47"/>
        <end position="78"/>
    </location>
</feature>
<name>A0A938B194_UNCTE</name>
<dbReference type="GO" id="GO:0030288">
    <property type="term" value="C:outer membrane-bounded periplasmic space"/>
    <property type="evidence" value="ECO:0007669"/>
    <property type="project" value="UniProtKB-ARBA"/>
</dbReference>
<dbReference type="SUPFAM" id="SSF53850">
    <property type="entry name" value="Periplasmic binding protein-like II"/>
    <property type="match status" value="1"/>
</dbReference>
<dbReference type="InterPro" id="IPR030678">
    <property type="entry name" value="Peptide/Ni-bd"/>
</dbReference>
<evidence type="ECO:0000256" key="2">
    <source>
        <dbReference type="ARBA" id="ARBA00022448"/>
    </source>
</evidence>
<dbReference type="InterPro" id="IPR039424">
    <property type="entry name" value="SBP_5"/>
</dbReference>
<dbReference type="PROSITE" id="PS51318">
    <property type="entry name" value="TAT"/>
    <property type="match status" value="1"/>
</dbReference>
<dbReference type="EMBL" id="VGLS01000061">
    <property type="protein sequence ID" value="MBM3222841.1"/>
    <property type="molecule type" value="Genomic_DNA"/>
</dbReference>
<dbReference type="GO" id="GO:1904680">
    <property type="term" value="F:peptide transmembrane transporter activity"/>
    <property type="evidence" value="ECO:0007669"/>
    <property type="project" value="TreeGrafter"/>
</dbReference>